<protein>
    <submittedName>
        <fullName evidence="2">HlyU family transcriptional regulator</fullName>
    </submittedName>
</protein>
<keyword evidence="3" id="KW-1185">Reference proteome</keyword>
<dbReference type="InterPro" id="IPR018772">
    <property type="entry name" value="Transcription_activator_HlyU"/>
</dbReference>
<comment type="caution">
    <text evidence="2">The sequence shown here is derived from an EMBL/GenBank/DDBJ whole genome shotgun (WGS) entry which is preliminary data.</text>
</comment>
<reference evidence="2 3" key="1">
    <citation type="submission" date="2022-09" db="EMBL/GenBank/DDBJ databases">
        <title>Chelativorans salina sp. nov., a novel slightly halophilic bacterium isolated from a saline lake sediment enrichment.</title>
        <authorList>
            <person name="Gao L."/>
            <person name="Fang B.-Z."/>
            <person name="Li W.-J."/>
        </authorList>
    </citation>
    <scope>NUCLEOTIDE SEQUENCE [LARGE SCALE GENOMIC DNA]</scope>
    <source>
        <strain evidence="2 3">EGI FJ00035</strain>
    </source>
</reference>
<evidence type="ECO:0000313" key="2">
    <source>
        <dbReference type="EMBL" id="MCT7374909.1"/>
    </source>
</evidence>
<evidence type="ECO:0000256" key="1">
    <source>
        <dbReference type="SAM" id="MobiDB-lite"/>
    </source>
</evidence>
<organism evidence="2 3">
    <name type="scientific">Chelativorans salis</name>
    <dbReference type="NCBI Taxonomy" id="2978478"/>
    <lineage>
        <taxon>Bacteria</taxon>
        <taxon>Pseudomonadati</taxon>
        <taxon>Pseudomonadota</taxon>
        <taxon>Alphaproteobacteria</taxon>
        <taxon>Hyphomicrobiales</taxon>
        <taxon>Phyllobacteriaceae</taxon>
        <taxon>Chelativorans</taxon>
    </lineage>
</organism>
<feature type="region of interest" description="Disordered" evidence="1">
    <location>
        <begin position="1"/>
        <end position="22"/>
    </location>
</feature>
<dbReference type="EMBL" id="JAOCZP010000002">
    <property type="protein sequence ID" value="MCT7374909.1"/>
    <property type="molecule type" value="Genomic_DNA"/>
</dbReference>
<proteinExistence type="predicted"/>
<dbReference type="Pfam" id="PF10115">
    <property type="entry name" value="HlyU"/>
    <property type="match status" value="1"/>
</dbReference>
<dbReference type="RefSeq" id="WP_260901485.1">
    <property type="nucleotide sequence ID" value="NZ_JAOCZP010000002.1"/>
</dbReference>
<evidence type="ECO:0000313" key="3">
    <source>
        <dbReference type="Proteomes" id="UP001320831"/>
    </source>
</evidence>
<name>A0ABT2LLI7_9HYPH</name>
<sequence>MSFLKRLFGGAGQGGGTAEVVGTPAEHKGFTIRATPFPQDGQYQTCGIISKEIDGAVKEHKFIRADRFPSADLAADQALRKGKQIIDEQGETIFG</sequence>
<dbReference type="Proteomes" id="UP001320831">
    <property type="component" value="Unassembled WGS sequence"/>
</dbReference>
<accession>A0ABT2LLI7</accession>
<gene>
    <name evidence="2" type="ORF">N5A92_07645</name>
</gene>